<dbReference type="PANTHER" id="PTHR34293:SF1">
    <property type="entry name" value="HTH-TYPE TRANSCRIPTIONAL REGULATOR TRMBL2"/>
    <property type="match status" value="1"/>
</dbReference>
<protein>
    <recommendedName>
        <fullName evidence="1">Transcription regulator TrmB N-terminal domain-containing protein</fullName>
    </recommendedName>
</protein>
<dbReference type="Proteomes" id="UP001141422">
    <property type="component" value="Unassembled WGS sequence"/>
</dbReference>
<dbReference type="Gene3D" id="1.10.10.10">
    <property type="entry name" value="Winged helix-like DNA-binding domain superfamily/Winged helix DNA-binding domain"/>
    <property type="match status" value="1"/>
</dbReference>
<name>A0ABT4IEH8_9EURY</name>
<proteinExistence type="predicted"/>
<evidence type="ECO:0000313" key="2">
    <source>
        <dbReference type="EMBL" id="MCZ0860136.1"/>
    </source>
</evidence>
<dbReference type="EMBL" id="JAPTGB010000004">
    <property type="protein sequence ID" value="MCZ0860136.1"/>
    <property type="molecule type" value="Genomic_DNA"/>
</dbReference>
<dbReference type="InterPro" id="IPR036388">
    <property type="entry name" value="WH-like_DNA-bd_sf"/>
</dbReference>
<dbReference type="RefSeq" id="WP_268924358.1">
    <property type="nucleotide sequence ID" value="NZ_JAPTGB010000004.1"/>
</dbReference>
<reference evidence="2" key="1">
    <citation type="submission" date="2022-12" db="EMBL/GenBank/DDBJ databases">
        <title>Isolation and characterisation of novel Methanocorpusculum spp. from native Australian herbivores indicates the genus is ancestrally host-associated.</title>
        <authorList>
            <person name="Volmer J.G."/>
            <person name="Soo R.M."/>
            <person name="Evans P.N."/>
            <person name="Hoedt E.C."/>
            <person name="Astorga Alsina A.L."/>
            <person name="Woodcroft B.J."/>
            <person name="Tyson G.W."/>
            <person name="Hugenholtz P."/>
            <person name="Morrison M."/>
        </authorList>
    </citation>
    <scope>NUCLEOTIDE SEQUENCE</scope>
    <source>
        <strain evidence="2">MG</strain>
    </source>
</reference>
<gene>
    <name evidence="2" type="ORF">O0S10_02685</name>
</gene>
<feature type="domain" description="Transcription regulator TrmB N-terminal" evidence="1">
    <location>
        <begin position="10"/>
        <end position="75"/>
    </location>
</feature>
<evidence type="ECO:0000259" key="1">
    <source>
        <dbReference type="Pfam" id="PF01978"/>
    </source>
</evidence>
<keyword evidence="3" id="KW-1185">Reference proteome</keyword>
<dbReference type="SUPFAM" id="SSF46785">
    <property type="entry name" value="Winged helix' DNA-binding domain"/>
    <property type="match status" value="1"/>
</dbReference>
<dbReference type="PANTHER" id="PTHR34293">
    <property type="entry name" value="HTH-TYPE TRANSCRIPTIONAL REGULATOR TRMBL2"/>
    <property type="match status" value="1"/>
</dbReference>
<organism evidence="2 3">
    <name type="scientific">Methanocorpusculum petauri</name>
    <dbReference type="NCBI Taxonomy" id="3002863"/>
    <lineage>
        <taxon>Archaea</taxon>
        <taxon>Methanobacteriati</taxon>
        <taxon>Methanobacteriota</taxon>
        <taxon>Stenosarchaea group</taxon>
        <taxon>Methanomicrobia</taxon>
        <taxon>Methanomicrobiales</taxon>
        <taxon>Methanocorpusculaceae</taxon>
        <taxon>Methanocorpusculum</taxon>
    </lineage>
</organism>
<dbReference type="InterPro" id="IPR036390">
    <property type="entry name" value="WH_DNA-bd_sf"/>
</dbReference>
<evidence type="ECO:0000313" key="3">
    <source>
        <dbReference type="Proteomes" id="UP001141422"/>
    </source>
</evidence>
<dbReference type="InterPro" id="IPR051797">
    <property type="entry name" value="TrmB-like"/>
</dbReference>
<dbReference type="InterPro" id="IPR002831">
    <property type="entry name" value="Tscrpt_reg_TrmB_N"/>
</dbReference>
<accession>A0ABT4IEH8</accession>
<sequence>MTEKLSDQLVKFGFTQYEARVYVNLIAIRVGSARDIQELTGIPRGRVYDVLEGLVQKGYAGVTKGTPTLYSATDVQETFDRLKRDYARMCDRLAADLIKIEQKVTAKTFTSQSYELHTEWALENQIQSIFRRCRTEMVVVCTNPETTKKYESDFKKLARRVQLYIVVDDPARFSDFPLKLYTGDQDIGAIFLGTKAPDGVTERVPDLMIFSDEKETLSVVRSGDAIGGIMVTNGIFGKYFQRSILRHLNTL</sequence>
<dbReference type="Pfam" id="PF01978">
    <property type="entry name" value="TrmB"/>
    <property type="match status" value="1"/>
</dbReference>
<comment type="caution">
    <text evidence="2">The sequence shown here is derived from an EMBL/GenBank/DDBJ whole genome shotgun (WGS) entry which is preliminary data.</text>
</comment>